<gene>
    <name evidence="10" type="ORF">GIB67_022519</name>
</gene>
<keyword evidence="6" id="KW-0804">Transcription</keyword>
<proteinExistence type="predicted"/>
<dbReference type="InterPro" id="IPR015495">
    <property type="entry name" value="Myb_TF_plants"/>
</dbReference>
<dbReference type="InterPro" id="IPR001005">
    <property type="entry name" value="SANT/Myb"/>
</dbReference>
<feature type="domain" description="Myb-like" evidence="8">
    <location>
        <begin position="7"/>
        <end position="55"/>
    </location>
</feature>
<dbReference type="EMBL" id="JACGCM010002569">
    <property type="protein sequence ID" value="KAF6138485.1"/>
    <property type="molecule type" value="Genomic_DNA"/>
</dbReference>
<keyword evidence="4" id="KW-0238">DNA-binding</keyword>
<dbReference type="PROSITE" id="PS51294">
    <property type="entry name" value="HTH_MYB"/>
    <property type="match status" value="2"/>
</dbReference>
<comment type="caution">
    <text evidence="10">The sequence shown here is derived from an EMBL/GenBank/DDBJ whole genome shotgun (WGS) entry which is preliminary data.</text>
</comment>
<keyword evidence="11" id="KW-1185">Reference proteome</keyword>
<feature type="domain" description="HTH myb-type" evidence="9">
    <location>
        <begin position="56"/>
        <end position="110"/>
    </location>
</feature>
<keyword evidence="3" id="KW-0805">Transcription regulation</keyword>
<dbReference type="InterPro" id="IPR009057">
    <property type="entry name" value="Homeodomain-like_sf"/>
</dbReference>
<dbReference type="SUPFAM" id="SSF46689">
    <property type="entry name" value="Homeodomain-like"/>
    <property type="match status" value="1"/>
</dbReference>
<dbReference type="Proteomes" id="UP000541444">
    <property type="component" value="Unassembled WGS sequence"/>
</dbReference>
<feature type="domain" description="HTH myb-type" evidence="9">
    <location>
        <begin position="9"/>
        <end position="55"/>
    </location>
</feature>
<evidence type="ECO:0000259" key="9">
    <source>
        <dbReference type="PROSITE" id="PS51294"/>
    </source>
</evidence>
<evidence type="ECO:0000256" key="5">
    <source>
        <dbReference type="ARBA" id="ARBA00023159"/>
    </source>
</evidence>
<keyword evidence="7" id="KW-0539">Nucleus</keyword>
<evidence type="ECO:0000313" key="11">
    <source>
        <dbReference type="Proteomes" id="UP000541444"/>
    </source>
</evidence>
<protein>
    <submittedName>
        <fullName evidence="10">Uncharacterized protein</fullName>
    </submittedName>
</protein>
<dbReference type="GO" id="GO:0003677">
    <property type="term" value="F:DNA binding"/>
    <property type="evidence" value="ECO:0007669"/>
    <property type="project" value="UniProtKB-KW"/>
</dbReference>
<dbReference type="GO" id="GO:0005634">
    <property type="term" value="C:nucleus"/>
    <property type="evidence" value="ECO:0007669"/>
    <property type="project" value="UniProtKB-SubCell"/>
</dbReference>
<evidence type="ECO:0000256" key="2">
    <source>
        <dbReference type="ARBA" id="ARBA00022737"/>
    </source>
</evidence>
<dbReference type="SMART" id="SM00717">
    <property type="entry name" value="SANT"/>
    <property type="match status" value="2"/>
</dbReference>
<dbReference type="PROSITE" id="PS50090">
    <property type="entry name" value="MYB_LIKE"/>
    <property type="match status" value="2"/>
</dbReference>
<keyword evidence="5" id="KW-0010">Activator</keyword>
<dbReference type="CDD" id="cd00167">
    <property type="entry name" value="SANT"/>
    <property type="match status" value="2"/>
</dbReference>
<dbReference type="OrthoDB" id="2143914at2759"/>
<comment type="subcellular location">
    <subcellularLocation>
        <location evidence="1">Nucleus</location>
    </subcellularLocation>
</comment>
<dbReference type="PANTHER" id="PTHR47999:SF24">
    <property type="entry name" value="TRANSCRIPTION FACTOR MYB90"/>
    <property type="match status" value="1"/>
</dbReference>
<dbReference type="Gene3D" id="1.10.10.60">
    <property type="entry name" value="Homeodomain-like"/>
    <property type="match status" value="2"/>
</dbReference>
<dbReference type="Pfam" id="PF00249">
    <property type="entry name" value="Myb_DNA-binding"/>
    <property type="match status" value="2"/>
</dbReference>
<name>A0A7J7L753_9MAGN</name>
<reference evidence="10 11" key="1">
    <citation type="journal article" date="2020" name="IScience">
        <title>Genome Sequencing of the Endangered Kingdonia uniflora (Circaeasteraceae, Ranunculales) Reveals Potential Mechanisms of Evolutionary Specialization.</title>
        <authorList>
            <person name="Sun Y."/>
            <person name="Deng T."/>
            <person name="Zhang A."/>
            <person name="Moore M.J."/>
            <person name="Landis J.B."/>
            <person name="Lin N."/>
            <person name="Zhang H."/>
            <person name="Zhang X."/>
            <person name="Huang J."/>
            <person name="Zhang X."/>
            <person name="Sun H."/>
            <person name="Wang H."/>
        </authorList>
    </citation>
    <scope>NUCLEOTIDE SEQUENCE [LARGE SCALE GENOMIC DNA]</scope>
    <source>
        <strain evidence="10">TB1705</strain>
        <tissue evidence="10">Leaf</tissue>
    </source>
</reference>
<keyword evidence="2" id="KW-0677">Repeat</keyword>
<organism evidence="10 11">
    <name type="scientific">Kingdonia uniflora</name>
    <dbReference type="NCBI Taxonomy" id="39325"/>
    <lineage>
        <taxon>Eukaryota</taxon>
        <taxon>Viridiplantae</taxon>
        <taxon>Streptophyta</taxon>
        <taxon>Embryophyta</taxon>
        <taxon>Tracheophyta</taxon>
        <taxon>Spermatophyta</taxon>
        <taxon>Magnoliopsida</taxon>
        <taxon>Ranunculales</taxon>
        <taxon>Circaeasteraceae</taxon>
        <taxon>Kingdonia</taxon>
    </lineage>
</organism>
<sequence>MEDIQSSLDLRRGSWSPNEDTLLRKCVEEYGEGNWYLIPSRAGKKSCRLRWLNYLSPNIKRGEFEEGEVDLILRLHKLLGNRWSLIAGRIPRRTANDIKNYWNSHLGKKIVASGNKEKTVPKFVQAIKPTPQYLAIQHNILQFPQTQPSQKKPHMAVLSPKVAHVHVPDELLEWWNSLIDIETEPDLLEDGEEDIISWLNDIEGLTKDDVCSHG</sequence>
<evidence type="ECO:0000259" key="8">
    <source>
        <dbReference type="PROSITE" id="PS50090"/>
    </source>
</evidence>
<feature type="domain" description="Myb-like" evidence="8">
    <location>
        <begin position="56"/>
        <end position="106"/>
    </location>
</feature>
<dbReference type="PANTHER" id="PTHR47999">
    <property type="entry name" value="TRANSCRIPTION FACTOR MYB8-RELATED-RELATED"/>
    <property type="match status" value="1"/>
</dbReference>
<evidence type="ECO:0000256" key="3">
    <source>
        <dbReference type="ARBA" id="ARBA00023015"/>
    </source>
</evidence>
<dbReference type="AlphaFoldDB" id="A0A7J7L753"/>
<evidence type="ECO:0000256" key="6">
    <source>
        <dbReference type="ARBA" id="ARBA00023163"/>
    </source>
</evidence>
<evidence type="ECO:0000256" key="4">
    <source>
        <dbReference type="ARBA" id="ARBA00023125"/>
    </source>
</evidence>
<accession>A0A7J7L753</accession>
<dbReference type="InterPro" id="IPR017930">
    <property type="entry name" value="Myb_dom"/>
</dbReference>
<evidence type="ECO:0000256" key="1">
    <source>
        <dbReference type="ARBA" id="ARBA00004123"/>
    </source>
</evidence>
<evidence type="ECO:0000256" key="7">
    <source>
        <dbReference type="ARBA" id="ARBA00023242"/>
    </source>
</evidence>
<evidence type="ECO:0000313" key="10">
    <source>
        <dbReference type="EMBL" id="KAF6138485.1"/>
    </source>
</evidence>